<proteinExistence type="predicted"/>
<evidence type="ECO:0000313" key="2">
    <source>
        <dbReference type="Proteomes" id="UP001172102"/>
    </source>
</evidence>
<protein>
    <submittedName>
        <fullName evidence="1">Uncharacterized protein</fullName>
    </submittedName>
</protein>
<feature type="non-terminal residue" evidence="1">
    <location>
        <position position="1"/>
    </location>
</feature>
<organism evidence="1 2">
    <name type="scientific">Lasiosphaeris hirsuta</name>
    <dbReference type="NCBI Taxonomy" id="260670"/>
    <lineage>
        <taxon>Eukaryota</taxon>
        <taxon>Fungi</taxon>
        <taxon>Dikarya</taxon>
        <taxon>Ascomycota</taxon>
        <taxon>Pezizomycotina</taxon>
        <taxon>Sordariomycetes</taxon>
        <taxon>Sordariomycetidae</taxon>
        <taxon>Sordariales</taxon>
        <taxon>Lasiosphaeriaceae</taxon>
        <taxon>Lasiosphaeris</taxon>
    </lineage>
</organism>
<sequence>VQCDLAQVIHGTMFEGGSPATLLVFQFCFVPLGNHRRFKTAEITITFSAGDVQAISPVNTWTTLRSQVQQEISHSISPALEASFGPAKSTVGYTWQFKENREIEGHSRVVGLVHALGKVSARQKKRKNTVVWSLHENEQTSSGIPSFMQAAALLK</sequence>
<evidence type="ECO:0000313" key="1">
    <source>
        <dbReference type="EMBL" id="KAK0721112.1"/>
    </source>
</evidence>
<keyword evidence="2" id="KW-1185">Reference proteome</keyword>
<dbReference type="Proteomes" id="UP001172102">
    <property type="component" value="Unassembled WGS sequence"/>
</dbReference>
<accession>A0AA40ASE5</accession>
<gene>
    <name evidence="1" type="ORF">B0H67DRAFT_442577</name>
</gene>
<feature type="non-terminal residue" evidence="1">
    <location>
        <position position="155"/>
    </location>
</feature>
<name>A0AA40ASE5_9PEZI</name>
<comment type="caution">
    <text evidence="1">The sequence shown here is derived from an EMBL/GenBank/DDBJ whole genome shotgun (WGS) entry which is preliminary data.</text>
</comment>
<reference evidence="1" key="1">
    <citation type="submission" date="2023-06" db="EMBL/GenBank/DDBJ databases">
        <title>Genome-scale phylogeny and comparative genomics of the fungal order Sordariales.</title>
        <authorList>
            <consortium name="Lawrence Berkeley National Laboratory"/>
            <person name="Hensen N."/>
            <person name="Bonometti L."/>
            <person name="Westerberg I."/>
            <person name="Brannstrom I.O."/>
            <person name="Guillou S."/>
            <person name="Cros-Aarteil S."/>
            <person name="Calhoun S."/>
            <person name="Haridas S."/>
            <person name="Kuo A."/>
            <person name="Mondo S."/>
            <person name="Pangilinan J."/>
            <person name="Riley R."/>
            <person name="Labutti K."/>
            <person name="Andreopoulos B."/>
            <person name="Lipzen A."/>
            <person name="Chen C."/>
            <person name="Yanf M."/>
            <person name="Daum C."/>
            <person name="Ng V."/>
            <person name="Clum A."/>
            <person name="Steindorff A."/>
            <person name="Ohm R."/>
            <person name="Martin F."/>
            <person name="Silar P."/>
            <person name="Natvig D."/>
            <person name="Lalanne C."/>
            <person name="Gautier V."/>
            <person name="Ament-Velasquez S.L."/>
            <person name="Kruys A."/>
            <person name="Hutchinson M.I."/>
            <person name="Powell A.J."/>
            <person name="Barry K."/>
            <person name="Miller A.N."/>
            <person name="Grigoriev I.V."/>
            <person name="Debuchy R."/>
            <person name="Gladieux P."/>
            <person name="Thoren M.H."/>
            <person name="Johannesson H."/>
        </authorList>
    </citation>
    <scope>NUCLEOTIDE SEQUENCE</scope>
    <source>
        <strain evidence="1">SMH4607-1</strain>
    </source>
</reference>
<dbReference type="EMBL" id="JAUKUA010000003">
    <property type="protein sequence ID" value="KAK0721112.1"/>
    <property type="molecule type" value="Genomic_DNA"/>
</dbReference>
<dbReference type="AlphaFoldDB" id="A0AA40ASE5"/>